<dbReference type="AlphaFoldDB" id="A0AAV9P3V4"/>
<evidence type="ECO:0000256" key="1">
    <source>
        <dbReference type="SAM" id="MobiDB-lite"/>
    </source>
</evidence>
<keyword evidence="3" id="KW-1185">Reference proteome</keyword>
<sequence>MDRPQDSKQLSKGSFSPPKPNNPQAQPAKTTPATAATIEKQQLGPAEATLATTTISSTTASAPPLQPKTSAGHDLEGAEKSKSGGQKEDQEGGEFVDVGVHSDDEKKFDMMEDCEIQEEPEIVKPVRKGGKGN</sequence>
<dbReference type="RefSeq" id="XP_064655848.1">
    <property type="nucleotide sequence ID" value="XM_064805989.1"/>
</dbReference>
<feature type="compositionally biased region" description="Low complexity" evidence="1">
    <location>
        <begin position="46"/>
        <end position="62"/>
    </location>
</feature>
<accession>A0AAV9P3V4</accession>
<protein>
    <submittedName>
        <fullName evidence="2">Uncharacterized protein</fullName>
    </submittedName>
</protein>
<feature type="compositionally biased region" description="Basic and acidic residues" evidence="1">
    <location>
        <begin position="71"/>
        <end position="90"/>
    </location>
</feature>
<feature type="compositionally biased region" description="Acidic residues" evidence="1">
    <location>
        <begin position="111"/>
        <end position="120"/>
    </location>
</feature>
<proteinExistence type="predicted"/>
<feature type="compositionally biased region" description="Low complexity" evidence="1">
    <location>
        <begin position="22"/>
        <end position="37"/>
    </location>
</feature>
<evidence type="ECO:0000313" key="2">
    <source>
        <dbReference type="EMBL" id="KAK5165836.1"/>
    </source>
</evidence>
<organism evidence="2 3">
    <name type="scientific">Saxophila tyrrhenica</name>
    <dbReference type="NCBI Taxonomy" id="1690608"/>
    <lineage>
        <taxon>Eukaryota</taxon>
        <taxon>Fungi</taxon>
        <taxon>Dikarya</taxon>
        <taxon>Ascomycota</taxon>
        <taxon>Pezizomycotina</taxon>
        <taxon>Dothideomycetes</taxon>
        <taxon>Dothideomycetidae</taxon>
        <taxon>Mycosphaerellales</taxon>
        <taxon>Extremaceae</taxon>
        <taxon>Saxophila</taxon>
    </lineage>
</organism>
<evidence type="ECO:0000313" key="3">
    <source>
        <dbReference type="Proteomes" id="UP001337655"/>
    </source>
</evidence>
<name>A0AAV9P3V4_9PEZI</name>
<comment type="caution">
    <text evidence="2">The sequence shown here is derived from an EMBL/GenBank/DDBJ whole genome shotgun (WGS) entry which is preliminary data.</text>
</comment>
<dbReference type="EMBL" id="JAVRRT010000015">
    <property type="protein sequence ID" value="KAK5165836.1"/>
    <property type="molecule type" value="Genomic_DNA"/>
</dbReference>
<reference evidence="2 3" key="1">
    <citation type="submission" date="2023-08" db="EMBL/GenBank/DDBJ databases">
        <title>Black Yeasts Isolated from many extreme environments.</title>
        <authorList>
            <person name="Coleine C."/>
            <person name="Stajich J.E."/>
            <person name="Selbmann L."/>
        </authorList>
    </citation>
    <scope>NUCLEOTIDE SEQUENCE [LARGE SCALE GENOMIC DNA]</scope>
    <source>
        <strain evidence="2 3">CCFEE 5935</strain>
    </source>
</reference>
<dbReference type="GeneID" id="89930091"/>
<dbReference type="Proteomes" id="UP001337655">
    <property type="component" value="Unassembled WGS sequence"/>
</dbReference>
<feature type="region of interest" description="Disordered" evidence="1">
    <location>
        <begin position="1"/>
        <end position="133"/>
    </location>
</feature>
<gene>
    <name evidence="2" type="ORF">LTR77_008759</name>
</gene>
<feature type="compositionally biased region" description="Basic and acidic residues" evidence="1">
    <location>
        <begin position="100"/>
        <end position="110"/>
    </location>
</feature>